<dbReference type="InParanoid" id="A0A139WPI2"/>
<evidence type="ECO:0000313" key="2">
    <source>
        <dbReference type="Proteomes" id="UP000007266"/>
    </source>
</evidence>
<sequence length="259" mass="30976">MGNSCVKHFDDERNNLEVTRLHLLMILHDEGAAEVLSFALRDRQNYDVCKNEEELRQACILAASRKYYFEKFRYEDVYKKTAPYVLLLEEFMKIQDAIEEERQMEEGHFDRIASLRRRNKLESEGNQGSSQFEEDVEVEYDTEHIRLHLLMVLREEGPAELLNYATKDDQNYEICKNDEVLRKACMLAASRRYYFEKFRYEEVCNKTAPYVRLLEDFIQLQNSIDEQKRVEEDRFDCGSSVRRLIQQQSERKRGRAMSF</sequence>
<accession>A0A139WPI2</accession>
<reference evidence="1 2" key="1">
    <citation type="journal article" date="2008" name="Nature">
        <title>The genome of the model beetle and pest Tribolium castaneum.</title>
        <authorList>
            <consortium name="Tribolium Genome Sequencing Consortium"/>
            <person name="Richards S."/>
            <person name="Gibbs R.A."/>
            <person name="Weinstock G.M."/>
            <person name="Brown S.J."/>
            <person name="Denell R."/>
            <person name="Beeman R.W."/>
            <person name="Gibbs R."/>
            <person name="Beeman R.W."/>
            <person name="Brown S.J."/>
            <person name="Bucher G."/>
            <person name="Friedrich M."/>
            <person name="Grimmelikhuijzen C.J."/>
            <person name="Klingler M."/>
            <person name="Lorenzen M."/>
            <person name="Richards S."/>
            <person name="Roth S."/>
            <person name="Schroder R."/>
            <person name="Tautz D."/>
            <person name="Zdobnov E.M."/>
            <person name="Muzny D."/>
            <person name="Gibbs R.A."/>
            <person name="Weinstock G.M."/>
            <person name="Attaway T."/>
            <person name="Bell S."/>
            <person name="Buhay C.J."/>
            <person name="Chandrabose M.N."/>
            <person name="Chavez D."/>
            <person name="Clerk-Blankenburg K.P."/>
            <person name="Cree A."/>
            <person name="Dao M."/>
            <person name="Davis C."/>
            <person name="Chacko J."/>
            <person name="Dinh H."/>
            <person name="Dugan-Rocha S."/>
            <person name="Fowler G."/>
            <person name="Garner T.T."/>
            <person name="Garnes J."/>
            <person name="Gnirke A."/>
            <person name="Hawes A."/>
            <person name="Hernandez J."/>
            <person name="Hines S."/>
            <person name="Holder M."/>
            <person name="Hume J."/>
            <person name="Jhangiani S.N."/>
            <person name="Joshi V."/>
            <person name="Khan Z.M."/>
            <person name="Jackson L."/>
            <person name="Kovar C."/>
            <person name="Kowis A."/>
            <person name="Lee S."/>
            <person name="Lewis L.R."/>
            <person name="Margolis J."/>
            <person name="Morgan M."/>
            <person name="Nazareth L.V."/>
            <person name="Nguyen N."/>
            <person name="Okwuonu G."/>
            <person name="Parker D."/>
            <person name="Richards S."/>
            <person name="Ruiz S.J."/>
            <person name="Santibanez J."/>
            <person name="Savard J."/>
            <person name="Scherer S.E."/>
            <person name="Schneider B."/>
            <person name="Sodergren E."/>
            <person name="Tautz D."/>
            <person name="Vattahil S."/>
            <person name="Villasana D."/>
            <person name="White C.S."/>
            <person name="Wright R."/>
            <person name="Park Y."/>
            <person name="Beeman R.W."/>
            <person name="Lord J."/>
            <person name="Oppert B."/>
            <person name="Lorenzen M."/>
            <person name="Brown S."/>
            <person name="Wang L."/>
            <person name="Savard J."/>
            <person name="Tautz D."/>
            <person name="Richards S."/>
            <person name="Weinstock G."/>
            <person name="Gibbs R.A."/>
            <person name="Liu Y."/>
            <person name="Worley K."/>
            <person name="Weinstock G."/>
            <person name="Elsik C.G."/>
            <person name="Reese J.T."/>
            <person name="Elhaik E."/>
            <person name="Landan G."/>
            <person name="Graur D."/>
            <person name="Arensburger P."/>
            <person name="Atkinson P."/>
            <person name="Beeman R.W."/>
            <person name="Beidler J."/>
            <person name="Brown S.J."/>
            <person name="Demuth J.P."/>
            <person name="Drury D.W."/>
            <person name="Du Y.Z."/>
            <person name="Fujiwara H."/>
            <person name="Lorenzen M."/>
            <person name="Maselli V."/>
            <person name="Osanai M."/>
            <person name="Park Y."/>
            <person name="Robertson H.M."/>
            <person name="Tu Z."/>
            <person name="Wang J.J."/>
            <person name="Wang S."/>
            <person name="Richards S."/>
            <person name="Song H."/>
            <person name="Zhang L."/>
            <person name="Sodergren E."/>
            <person name="Werner D."/>
            <person name="Stanke M."/>
            <person name="Morgenstern B."/>
            <person name="Solovyev V."/>
            <person name="Kosarev P."/>
            <person name="Brown G."/>
            <person name="Chen H.C."/>
            <person name="Ermolaeva O."/>
            <person name="Hlavina W."/>
            <person name="Kapustin Y."/>
            <person name="Kiryutin B."/>
            <person name="Kitts P."/>
            <person name="Maglott D."/>
            <person name="Pruitt K."/>
            <person name="Sapojnikov V."/>
            <person name="Souvorov A."/>
            <person name="Mackey A.J."/>
            <person name="Waterhouse R.M."/>
            <person name="Wyder S."/>
            <person name="Zdobnov E.M."/>
            <person name="Zdobnov E.M."/>
            <person name="Wyder S."/>
            <person name="Kriventseva E.V."/>
            <person name="Kadowaki T."/>
            <person name="Bork P."/>
            <person name="Aranda M."/>
            <person name="Bao R."/>
            <person name="Beermann A."/>
            <person name="Berns N."/>
            <person name="Bolognesi R."/>
            <person name="Bonneton F."/>
            <person name="Bopp D."/>
            <person name="Brown S.J."/>
            <person name="Bucher G."/>
            <person name="Butts T."/>
            <person name="Chaumot A."/>
            <person name="Denell R.E."/>
            <person name="Ferrier D.E."/>
            <person name="Friedrich M."/>
            <person name="Gordon C.M."/>
            <person name="Jindra M."/>
            <person name="Klingler M."/>
            <person name="Lan Q."/>
            <person name="Lattorff H.M."/>
            <person name="Laudet V."/>
            <person name="von Levetsow C."/>
            <person name="Liu Z."/>
            <person name="Lutz R."/>
            <person name="Lynch J.A."/>
            <person name="da Fonseca R.N."/>
            <person name="Posnien N."/>
            <person name="Reuter R."/>
            <person name="Roth S."/>
            <person name="Savard J."/>
            <person name="Schinko J.B."/>
            <person name="Schmitt C."/>
            <person name="Schoppmeier M."/>
            <person name="Schroder R."/>
            <person name="Shippy T.D."/>
            <person name="Simonnet F."/>
            <person name="Marques-Souza H."/>
            <person name="Tautz D."/>
            <person name="Tomoyasu Y."/>
            <person name="Trauner J."/>
            <person name="Van der Zee M."/>
            <person name="Vervoort M."/>
            <person name="Wittkopp N."/>
            <person name="Wimmer E.A."/>
            <person name="Yang X."/>
            <person name="Jones A.K."/>
            <person name="Sattelle D.B."/>
            <person name="Ebert P.R."/>
            <person name="Nelson D."/>
            <person name="Scott J.G."/>
            <person name="Beeman R.W."/>
            <person name="Muthukrishnan S."/>
            <person name="Kramer K.J."/>
            <person name="Arakane Y."/>
            <person name="Beeman R.W."/>
            <person name="Zhu Q."/>
            <person name="Hogenkamp D."/>
            <person name="Dixit R."/>
            <person name="Oppert B."/>
            <person name="Jiang H."/>
            <person name="Zou Z."/>
            <person name="Marshall J."/>
            <person name="Elpidina E."/>
            <person name="Vinokurov K."/>
            <person name="Oppert C."/>
            <person name="Zou Z."/>
            <person name="Evans J."/>
            <person name="Lu Z."/>
            <person name="Zhao P."/>
            <person name="Sumathipala N."/>
            <person name="Altincicek B."/>
            <person name="Vilcinskas A."/>
            <person name="Williams M."/>
            <person name="Hultmark D."/>
            <person name="Hetru C."/>
            <person name="Jiang H."/>
            <person name="Grimmelikhuijzen C.J."/>
            <person name="Hauser F."/>
            <person name="Cazzamali G."/>
            <person name="Williamson M."/>
            <person name="Park Y."/>
            <person name="Li B."/>
            <person name="Tanaka Y."/>
            <person name="Predel R."/>
            <person name="Neupert S."/>
            <person name="Schachtner J."/>
            <person name="Verleyen P."/>
            <person name="Raible F."/>
            <person name="Bork P."/>
            <person name="Friedrich M."/>
            <person name="Walden K.K."/>
            <person name="Robertson H.M."/>
            <person name="Angeli S."/>
            <person name="Foret S."/>
            <person name="Bucher G."/>
            <person name="Schuetz S."/>
            <person name="Maleszka R."/>
            <person name="Wimmer E.A."/>
            <person name="Beeman R.W."/>
            <person name="Lorenzen M."/>
            <person name="Tomoyasu Y."/>
            <person name="Miller S.C."/>
            <person name="Grossmann D."/>
            <person name="Bucher G."/>
        </authorList>
    </citation>
    <scope>NUCLEOTIDE SEQUENCE [LARGE SCALE GENOMIC DNA]</scope>
    <source>
        <strain evidence="1 2">Georgia GA2</strain>
    </source>
</reference>
<proteinExistence type="predicted"/>
<gene>
    <name evidence="1" type="primary">AUGUSTUS-3.0.2_31526</name>
    <name evidence="1" type="ORF">TcasGA2_TC031526</name>
</gene>
<organism evidence="1 2">
    <name type="scientific">Tribolium castaneum</name>
    <name type="common">Red flour beetle</name>
    <dbReference type="NCBI Taxonomy" id="7070"/>
    <lineage>
        <taxon>Eukaryota</taxon>
        <taxon>Metazoa</taxon>
        <taxon>Ecdysozoa</taxon>
        <taxon>Arthropoda</taxon>
        <taxon>Hexapoda</taxon>
        <taxon>Insecta</taxon>
        <taxon>Pterygota</taxon>
        <taxon>Neoptera</taxon>
        <taxon>Endopterygota</taxon>
        <taxon>Coleoptera</taxon>
        <taxon>Polyphaga</taxon>
        <taxon>Cucujiformia</taxon>
        <taxon>Tenebrionidae</taxon>
        <taxon>Tenebrionidae incertae sedis</taxon>
        <taxon>Tribolium</taxon>
    </lineage>
</organism>
<dbReference type="AlphaFoldDB" id="A0A139WPI2"/>
<protein>
    <submittedName>
        <fullName evidence="1">Uncharacterized protein</fullName>
    </submittedName>
</protein>
<dbReference type="Proteomes" id="UP000007266">
    <property type="component" value="Linkage group 1"/>
</dbReference>
<reference evidence="1 2" key="2">
    <citation type="journal article" date="2010" name="Nucleic Acids Res.">
        <title>BeetleBase in 2010: revisions to provide comprehensive genomic information for Tribolium castaneum.</title>
        <authorList>
            <person name="Kim H.S."/>
            <person name="Murphy T."/>
            <person name="Xia J."/>
            <person name="Caragea D."/>
            <person name="Park Y."/>
            <person name="Beeman R.W."/>
            <person name="Lorenzen M.D."/>
            <person name="Butcher S."/>
            <person name="Manak J.R."/>
            <person name="Brown S.J."/>
        </authorList>
    </citation>
    <scope>GENOME REANNOTATION</scope>
    <source>
        <strain evidence="1 2">Georgia GA2</strain>
    </source>
</reference>
<evidence type="ECO:0000313" key="1">
    <source>
        <dbReference type="EMBL" id="KYB29797.1"/>
    </source>
</evidence>
<name>A0A139WPI2_TRICA</name>
<dbReference type="EMBL" id="KQ971307">
    <property type="protein sequence ID" value="KYB29797.1"/>
    <property type="molecule type" value="Genomic_DNA"/>
</dbReference>
<keyword evidence="2" id="KW-1185">Reference proteome</keyword>